<dbReference type="Proteomes" id="UP000282106">
    <property type="component" value="Unassembled WGS sequence"/>
</dbReference>
<evidence type="ECO:0000313" key="3">
    <source>
        <dbReference type="EMBL" id="ROH93004.1"/>
    </source>
</evidence>
<feature type="compositionally biased region" description="Pro residues" evidence="1">
    <location>
        <begin position="165"/>
        <end position="176"/>
    </location>
</feature>
<dbReference type="InterPro" id="IPR021455">
    <property type="entry name" value="DUF3106"/>
</dbReference>
<dbReference type="EMBL" id="RJVO01000001">
    <property type="protein sequence ID" value="ROH93004.1"/>
    <property type="molecule type" value="Genomic_DNA"/>
</dbReference>
<reference evidence="3 4" key="1">
    <citation type="submission" date="2018-10" db="EMBL/GenBank/DDBJ databases">
        <authorList>
            <person name="Chen W.-M."/>
        </authorList>
    </citation>
    <scope>NUCLEOTIDE SEQUENCE [LARGE SCALE GENOMIC DNA]</scope>
    <source>
        <strain evidence="3 4">THS-13</strain>
    </source>
</reference>
<evidence type="ECO:0000256" key="1">
    <source>
        <dbReference type="SAM" id="MobiDB-lite"/>
    </source>
</evidence>
<proteinExistence type="predicted"/>
<dbReference type="Pfam" id="PF11304">
    <property type="entry name" value="DUF3106"/>
    <property type="match status" value="1"/>
</dbReference>
<feature type="signal peptide" evidence="2">
    <location>
        <begin position="1"/>
        <end position="26"/>
    </location>
</feature>
<name>A0A3N0VJS0_9GAMM</name>
<feature type="chain" id="PRO_5018073285" evidence="2">
    <location>
        <begin position="27"/>
        <end position="184"/>
    </location>
</feature>
<dbReference type="InParanoid" id="A0A3N0VJS0"/>
<accession>A0A3N0VJS0</accession>
<dbReference type="AlphaFoldDB" id="A0A3N0VJS0"/>
<feature type="region of interest" description="Disordered" evidence="1">
    <location>
        <begin position="165"/>
        <end position="184"/>
    </location>
</feature>
<keyword evidence="4" id="KW-1185">Reference proteome</keyword>
<evidence type="ECO:0000256" key="2">
    <source>
        <dbReference type="SAM" id="SignalP"/>
    </source>
</evidence>
<comment type="caution">
    <text evidence="3">The sequence shown here is derived from an EMBL/GenBank/DDBJ whole genome shotgun (WGS) entry which is preliminary data.</text>
</comment>
<protein>
    <submittedName>
        <fullName evidence="3">DUF3106 domain-containing protein</fullName>
    </submittedName>
</protein>
<keyword evidence="2" id="KW-0732">Signal</keyword>
<evidence type="ECO:0000313" key="4">
    <source>
        <dbReference type="Proteomes" id="UP000282106"/>
    </source>
</evidence>
<sequence length="184" mass="20971">MEVVVRLDLRHFLAVLLMATSSQLLAAAPQWQNLSPQQQALIAPAIKGEAAVFDQLPDQRRQRLAEGASRWLQMSADQRAEASQQLATWQRMNAVERQQVLERRAEFRSLPSFEQGRLLEQHRRFEALPPMEQERLKDFYRRNIEQQNLLPPLVQPLDSLLPAPLPPLLSTPPPTSTPGGLLPY</sequence>
<gene>
    <name evidence="3" type="ORF">ED208_00235</name>
</gene>
<organism evidence="3 4">
    <name type="scientific">Stagnimonas aquatica</name>
    <dbReference type="NCBI Taxonomy" id="2689987"/>
    <lineage>
        <taxon>Bacteria</taxon>
        <taxon>Pseudomonadati</taxon>
        <taxon>Pseudomonadota</taxon>
        <taxon>Gammaproteobacteria</taxon>
        <taxon>Nevskiales</taxon>
        <taxon>Nevskiaceae</taxon>
        <taxon>Stagnimonas</taxon>
    </lineage>
</organism>